<reference evidence="5" key="1">
    <citation type="submission" date="2021-04" db="EMBL/GenBank/DDBJ databases">
        <authorList>
            <person name="Hornung B."/>
        </authorList>
    </citation>
    <scope>NUCLEOTIDE SEQUENCE</scope>
    <source>
        <strain evidence="5">G5G6</strain>
    </source>
</reference>
<dbReference type="InterPro" id="IPR037522">
    <property type="entry name" value="HD_GYP_dom"/>
</dbReference>
<feature type="domain" description="PAS" evidence="2">
    <location>
        <begin position="1057"/>
        <end position="1128"/>
    </location>
</feature>
<keyword evidence="1" id="KW-0472">Membrane</keyword>
<keyword evidence="1" id="KW-0812">Transmembrane</keyword>
<dbReference type="PROSITE" id="PS50112">
    <property type="entry name" value="PAS"/>
    <property type="match status" value="2"/>
</dbReference>
<dbReference type="CDD" id="cd00077">
    <property type="entry name" value="HDc"/>
    <property type="match status" value="1"/>
</dbReference>
<evidence type="ECO:0000313" key="6">
    <source>
        <dbReference type="Proteomes" id="UP000742786"/>
    </source>
</evidence>
<dbReference type="SMART" id="SM00086">
    <property type="entry name" value="PAC"/>
    <property type="match status" value="3"/>
</dbReference>
<feature type="domain" description="HD-GYP" evidence="4">
    <location>
        <begin position="1311"/>
        <end position="1503"/>
    </location>
</feature>
<feature type="transmembrane region" description="Helical" evidence="1">
    <location>
        <begin position="49"/>
        <end position="69"/>
    </location>
</feature>
<dbReference type="GO" id="GO:0006355">
    <property type="term" value="P:regulation of DNA-templated transcription"/>
    <property type="evidence" value="ECO:0007669"/>
    <property type="project" value="InterPro"/>
</dbReference>
<feature type="transmembrane region" description="Helical" evidence="1">
    <location>
        <begin position="159"/>
        <end position="181"/>
    </location>
</feature>
<dbReference type="Pfam" id="PF00989">
    <property type="entry name" value="PAS"/>
    <property type="match status" value="3"/>
</dbReference>
<name>A0A916J1X8_9PROT</name>
<feature type="transmembrane region" description="Helical" evidence="1">
    <location>
        <begin position="21"/>
        <end position="37"/>
    </location>
</feature>
<evidence type="ECO:0000313" key="5">
    <source>
        <dbReference type="EMBL" id="CAG4882477.1"/>
    </source>
</evidence>
<organism evidence="5 6">
    <name type="scientific">Georgfuchsia toluolica</name>
    <dbReference type="NCBI Taxonomy" id="424218"/>
    <lineage>
        <taxon>Bacteria</taxon>
        <taxon>Pseudomonadati</taxon>
        <taxon>Pseudomonadota</taxon>
        <taxon>Betaproteobacteria</taxon>
        <taxon>Nitrosomonadales</taxon>
        <taxon>Sterolibacteriaceae</taxon>
        <taxon>Georgfuchsia</taxon>
    </lineage>
</organism>
<protein>
    <recommendedName>
        <fullName evidence="7">PAS domain S-box protein</fullName>
    </recommendedName>
</protein>
<dbReference type="SMART" id="SM00065">
    <property type="entry name" value="GAF"/>
    <property type="match status" value="2"/>
</dbReference>
<evidence type="ECO:0008006" key="7">
    <source>
        <dbReference type="Google" id="ProtNLM"/>
    </source>
</evidence>
<accession>A0A916J1X8</accession>
<dbReference type="InterPro" id="IPR000014">
    <property type="entry name" value="PAS"/>
</dbReference>
<evidence type="ECO:0000259" key="4">
    <source>
        <dbReference type="PROSITE" id="PS51832"/>
    </source>
</evidence>
<dbReference type="EMBL" id="CAJQUM010000001">
    <property type="protein sequence ID" value="CAG4882477.1"/>
    <property type="molecule type" value="Genomic_DNA"/>
</dbReference>
<comment type="caution">
    <text evidence="5">The sequence shown here is derived from an EMBL/GenBank/DDBJ whole genome shotgun (WGS) entry which is preliminary data.</text>
</comment>
<feature type="transmembrane region" description="Helical" evidence="1">
    <location>
        <begin position="193"/>
        <end position="212"/>
    </location>
</feature>
<dbReference type="Pfam" id="PF13185">
    <property type="entry name" value="GAF_2"/>
    <property type="match status" value="2"/>
</dbReference>
<dbReference type="InterPro" id="IPR029016">
    <property type="entry name" value="GAF-like_dom_sf"/>
</dbReference>
<evidence type="ECO:0000259" key="3">
    <source>
        <dbReference type="PROSITE" id="PS50113"/>
    </source>
</evidence>
<dbReference type="Gene3D" id="3.30.450.40">
    <property type="match status" value="2"/>
</dbReference>
<dbReference type="SMART" id="SM00091">
    <property type="entry name" value="PAS"/>
    <property type="match status" value="3"/>
</dbReference>
<feature type="transmembrane region" description="Helical" evidence="1">
    <location>
        <begin position="81"/>
        <end position="105"/>
    </location>
</feature>
<dbReference type="PANTHER" id="PTHR43155">
    <property type="entry name" value="CYCLIC DI-GMP PHOSPHODIESTERASE PA4108-RELATED"/>
    <property type="match status" value="1"/>
</dbReference>
<feature type="transmembrane region" description="Helical" evidence="1">
    <location>
        <begin position="125"/>
        <end position="147"/>
    </location>
</feature>
<dbReference type="SMART" id="SM00471">
    <property type="entry name" value="HDc"/>
    <property type="match status" value="1"/>
</dbReference>
<evidence type="ECO:0000256" key="1">
    <source>
        <dbReference type="SAM" id="Phobius"/>
    </source>
</evidence>
<dbReference type="PROSITE" id="PS51832">
    <property type="entry name" value="HD_GYP"/>
    <property type="match status" value="1"/>
</dbReference>
<dbReference type="GO" id="GO:0008081">
    <property type="term" value="F:phosphoric diester hydrolase activity"/>
    <property type="evidence" value="ECO:0007669"/>
    <property type="project" value="UniProtKB-ARBA"/>
</dbReference>
<dbReference type="PANTHER" id="PTHR43155:SF2">
    <property type="entry name" value="CYCLIC DI-GMP PHOSPHODIESTERASE PA4108"/>
    <property type="match status" value="1"/>
</dbReference>
<dbReference type="InterPro" id="IPR003018">
    <property type="entry name" value="GAF"/>
</dbReference>
<feature type="domain" description="PAS" evidence="2">
    <location>
        <begin position="565"/>
        <end position="618"/>
    </location>
</feature>
<dbReference type="InterPro" id="IPR001610">
    <property type="entry name" value="PAC"/>
</dbReference>
<sequence length="1503" mass="166031">MPDTELQAGNRISNAIARTSGAFAAILGFIALAGWIFDLPVLASLGPEWIPMAPSSALLLILLGAAVFSTARTSPNHTAHLICTLIGSSATLIALLLFVLSYQGMYLDAEHLGFAITGTVDRAPLGHMSPITALCFLLAGSSLVAVLRSFPDRARWAMTGFWLAALLALVCIIFLLAYLIGTPLLYGGKFIPPALTSIIALAALSAALLAIVQPQAWTADRQINAETRRASRSFMLVFLLMALGLVKVGSIYYEQDAKLQRAAIERELSAVADLKVSEIVKWHGERLGDAALLYGNPVFADLVRRAIGGPRNAQARDQLLIWLRQIQQAFGYTDIHLIDAQGVAQFSIPDIPPTAYELETARNALLSVKVSLDDFRWDEDAPGKAPRLTLLVPLLDAAAGGRPLGIVMLEIDPGRDLYPLIERWPTQSPSAETLLVRRDGDDVLYLNELRYRKNTTLSLRYPLTRTEKPAVKAVLGQEGIVEGTDFRGTPIIAVTRKVPGTPWFLIVRMDKNEFLASIQRTLWQTASLIALTLLSAGMALGFIGRQQRMRHYAERTRVAEALASSAARYQAVIQTAADAIVTADSSGIIVNWNTGAERMFGYAETEVTGQPLTLLMPERFQERHLAGMRRVQSGGEWHVIGKTVELTGRRKDASEFPLELALAEWTVGEGRFFTGNIRDITERKAAEAKILRQTHLYAALSQCNEAIVRCTSEEELFSRICRIAVQFGGMNMAWIGIVDSDILKVRPAASFGDDAGFLSNVVSSMDDDSPFGLAPIGTTFREGRPYWCQDLLNNPVAMPWREYIARHKLAASASLPLHRSGVVIGAFVLCSSEASAFDEEARQLLIEMATDISFALDNFDREVQRNRAELALVRQKDLYDMLSQTNQTIVRITNREELFPAVCRIAVEHGRFRFAWIGLIEQDDPRLKPVARYGADNGYIDRLNFIQDSASLQRKGLTGQTILSGAHVISNDFLNDSSMAPWHEAAQDAGVCATAKFPIRQGNAVIGAINLYADDVGFFTGELVATLDEMAVDVSFALDNYAREAARRKAEEALREGEEHYRRLFEANPHPMWVYDTTTLAFLAVNDAAVTHYGWSREEFQAMTIADIRPPEDIPSLLEHLAADRENHFSTVDSLRHRKKDGTLIDVEIATHLLDFGGQSARIVSAYDITERKRAEDELRASEERFRGLVEQSIAGIYIIQDDRFAYVNPRFAAIRGFNAAEELIGQDPMTLIAEKDRSSVEENNRRLFAGEKRDIDYSFTALRKDGSNVEVGIHSTLANYRGRPAIIGMLQDISEKKHAEEAIQHYIEQLKTAFMSTVQIAMTMSEMRDPYTAGHERRVAEIAVAIGAELGFDAQRLEGLRVAGSLHDIGKITIPSEILSKPGKLSALEYQMIQGHPQAGYDVLKDVEFPWPVAQVALQHHERVDGSGYPQGLKGEAILFEARIMAVADVVEAMSSHRPYRPGLGIDKALAEIERGRGTSYDPAVADACLKLCREKDYKLPA</sequence>
<dbReference type="InterPro" id="IPR013767">
    <property type="entry name" value="PAS_fold"/>
</dbReference>
<feature type="domain" description="PAC" evidence="3">
    <location>
        <begin position="1131"/>
        <end position="1181"/>
    </location>
</feature>
<dbReference type="Pfam" id="PF13487">
    <property type="entry name" value="HD_5"/>
    <property type="match status" value="1"/>
</dbReference>
<dbReference type="SUPFAM" id="SSF55785">
    <property type="entry name" value="PYP-like sensor domain (PAS domain)"/>
    <property type="match status" value="3"/>
</dbReference>
<feature type="domain" description="PAC" evidence="3">
    <location>
        <begin position="1254"/>
        <end position="1306"/>
    </location>
</feature>
<feature type="transmembrane region" description="Helical" evidence="1">
    <location>
        <begin position="233"/>
        <end position="253"/>
    </location>
</feature>
<dbReference type="Gene3D" id="3.30.450.20">
    <property type="entry name" value="PAS domain"/>
    <property type="match status" value="3"/>
</dbReference>
<dbReference type="PROSITE" id="PS50113">
    <property type="entry name" value="PAC"/>
    <property type="match status" value="3"/>
</dbReference>
<dbReference type="CDD" id="cd00130">
    <property type="entry name" value="PAS"/>
    <property type="match status" value="3"/>
</dbReference>
<dbReference type="InterPro" id="IPR035965">
    <property type="entry name" value="PAS-like_dom_sf"/>
</dbReference>
<gene>
    <name evidence="5" type="ORF">GTOL_10359</name>
</gene>
<feature type="domain" description="PAC" evidence="3">
    <location>
        <begin position="642"/>
        <end position="692"/>
    </location>
</feature>
<dbReference type="SUPFAM" id="SSF109604">
    <property type="entry name" value="HD-domain/PDEase-like"/>
    <property type="match status" value="1"/>
</dbReference>
<dbReference type="CDD" id="cd18774">
    <property type="entry name" value="PDC2_HK_sensor"/>
    <property type="match status" value="1"/>
</dbReference>
<dbReference type="Gene3D" id="1.10.3210.10">
    <property type="entry name" value="Hypothetical protein af1432"/>
    <property type="match status" value="1"/>
</dbReference>
<dbReference type="NCBIfam" id="TIGR00229">
    <property type="entry name" value="sensory_box"/>
    <property type="match status" value="3"/>
</dbReference>
<keyword evidence="1" id="KW-1133">Transmembrane helix</keyword>
<dbReference type="Proteomes" id="UP000742786">
    <property type="component" value="Unassembled WGS sequence"/>
</dbReference>
<evidence type="ECO:0000259" key="2">
    <source>
        <dbReference type="PROSITE" id="PS50112"/>
    </source>
</evidence>
<dbReference type="SUPFAM" id="SSF55781">
    <property type="entry name" value="GAF domain-like"/>
    <property type="match status" value="2"/>
</dbReference>
<dbReference type="InterPro" id="IPR000700">
    <property type="entry name" value="PAS-assoc_C"/>
</dbReference>
<proteinExistence type="predicted"/>
<dbReference type="InterPro" id="IPR003607">
    <property type="entry name" value="HD/PDEase_dom"/>
</dbReference>
<keyword evidence="6" id="KW-1185">Reference proteome</keyword>